<evidence type="ECO:0000313" key="1">
    <source>
        <dbReference type="EMBL" id="AXQ55694.1"/>
    </source>
</evidence>
<proteinExistence type="predicted"/>
<accession>A0A385DCQ9</accession>
<evidence type="ECO:0000313" key="2">
    <source>
        <dbReference type="Proteomes" id="UP000259636"/>
    </source>
</evidence>
<dbReference type="EMBL" id="CP031742">
    <property type="protein sequence ID" value="AXQ55694.1"/>
    <property type="molecule type" value="Genomic_DNA"/>
</dbReference>
<sequence>MAHWLQAVLEGPGSDCGIRVMERSKRGRNVLGRSSSMIQSGPIGVAEQRLGLGQVGRSRIA</sequence>
<gene>
    <name evidence="1" type="ORF">D0C37_14470</name>
</gene>
<protein>
    <submittedName>
        <fullName evidence="1">Uncharacterized protein</fullName>
    </submittedName>
</protein>
<name>A0A385DCQ9_9ACTN</name>
<dbReference type="Proteomes" id="UP000259636">
    <property type="component" value="Chromosome"/>
</dbReference>
<dbReference type="AlphaFoldDB" id="A0A385DCQ9"/>
<reference evidence="1 2" key="1">
    <citation type="submission" date="2018-08" db="EMBL/GenBank/DDBJ databases">
        <authorList>
            <person name="Ferrada E.E."/>
            <person name="Latorre B.A."/>
        </authorList>
    </citation>
    <scope>NUCLEOTIDE SEQUENCE [LARGE SCALE GENOMIC DNA]</scope>
    <source>
        <strain evidence="1 2">VK-A60T</strain>
    </source>
</reference>
<dbReference type="KEGG" id="sky:D0C37_14470"/>
<organism evidence="1 2">
    <name type="scientific">Streptomyces koyangensis</name>
    <dbReference type="NCBI Taxonomy" id="188770"/>
    <lineage>
        <taxon>Bacteria</taxon>
        <taxon>Bacillati</taxon>
        <taxon>Actinomycetota</taxon>
        <taxon>Actinomycetes</taxon>
        <taxon>Kitasatosporales</taxon>
        <taxon>Streptomycetaceae</taxon>
        <taxon>Streptomyces</taxon>
        <taxon>Streptomyces aurantiacus group</taxon>
    </lineage>
</organism>